<dbReference type="KEGG" id="mlz:F6J85_09480"/>
<sequence length="136" mass="14165">MRSRRSAVALALSILAGATIAGCASTTPEQVCVPELAVTPDAPRPGRIVTVQTVRACPAEEGVRWEVRIQPADATIPLARAFVEPEADGSFAVRITVPPTIGPGPAIAHIANYWESATCPDGASCADASVTFEVRE</sequence>
<keyword evidence="1" id="KW-0732">Signal</keyword>
<evidence type="ECO:0000256" key="1">
    <source>
        <dbReference type="SAM" id="SignalP"/>
    </source>
</evidence>
<keyword evidence="3" id="KW-1185">Reference proteome</keyword>
<protein>
    <submittedName>
        <fullName evidence="2">Uncharacterized protein</fullName>
    </submittedName>
</protein>
<dbReference type="Proteomes" id="UP000325516">
    <property type="component" value="Chromosome"/>
</dbReference>
<feature type="signal peptide" evidence="1">
    <location>
        <begin position="1"/>
        <end position="21"/>
    </location>
</feature>
<reference evidence="3" key="1">
    <citation type="submission" date="2019-09" db="EMBL/GenBank/DDBJ databases">
        <title>Mumia zhuanghuii sp. nov. isolated from the intestinal contents of plateau pika (Ochotona curzoniae) in the Qinghai-Tibet plateau of China.</title>
        <authorList>
            <person name="Tian Z."/>
        </authorList>
    </citation>
    <scope>NUCLEOTIDE SEQUENCE [LARGE SCALE GENOMIC DNA]</scope>
    <source>
        <strain evidence="3">L-031</strain>
    </source>
</reference>
<dbReference type="AlphaFoldDB" id="A0A5J6L4I8"/>
<dbReference type="RefSeq" id="WP_150924776.1">
    <property type="nucleotide sequence ID" value="NZ_CP044232.1"/>
</dbReference>
<evidence type="ECO:0000313" key="3">
    <source>
        <dbReference type="Proteomes" id="UP000325516"/>
    </source>
</evidence>
<organism evidence="2 3">
    <name type="scientific">Microbacterium lushaniae</name>
    <dbReference type="NCBI Taxonomy" id="2614639"/>
    <lineage>
        <taxon>Bacteria</taxon>
        <taxon>Bacillati</taxon>
        <taxon>Actinomycetota</taxon>
        <taxon>Actinomycetes</taxon>
        <taxon>Micrococcales</taxon>
        <taxon>Microbacteriaceae</taxon>
        <taxon>Microbacterium</taxon>
    </lineage>
</organism>
<feature type="chain" id="PRO_5038699674" evidence="1">
    <location>
        <begin position="22"/>
        <end position="136"/>
    </location>
</feature>
<name>A0A5J6L4I8_9MICO</name>
<dbReference type="PROSITE" id="PS51257">
    <property type="entry name" value="PROKAR_LIPOPROTEIN"/>
    <property type="match status" value="1"/>
</dbReference>
<gene>
    <name evidence="2" type="ORF">F6J85_09480</name>
</gene>
<proteinExistence type="predicted"/>
<accession>A0A5J6L4I8</accession>
<dbReference type="EMBL" id="CP044232">
    <property type="protein sequence ID" value="QEW03311.1"/>
    <property type="molecule type" value="Genomic_DNA"/>
</dbReference>
<evidence type="ECO:0000313" key="2">
    <source>
        <dbReference type="EMBL" id="QEW03311.1"/>
    </source>
</evidence>